<proteinExistence type="predicted"/>
<protein>
    <submittedName>
        <fullName evidence="1">Uncharacterized protein</fullName>
    </submittedName>
</protein>
<dbReference type="eggNOG" id="COG5635">
    <property type="taxonomic scope" value="Bacteria"/>
</dbReference>
<organism evidence="1">
    <name type="scientific">Sphingobacterium sp. (strain 21)</name>
    <dbReference type="NCBI Taxonomy" id="743722"/>
    <lineage>
        <taxon>Bacteria</taxon>
        <taxon>Pseudomonadati</taxon>
        <taxon>Bacteroidota</taxon>
        <taxon>Sphingobacteriia</taxon>
        <taxon>Sphingobacteriales</taxon>
        <taxon>Sphingobacteriaceae</taxon>
        <taxon>Sphingobacterium</taxon>
    </lineage>
</organism>
<reference evidence="1" key="1">
    <citation type="submission" date="2011-03" db="EMBL/GenBank/DDBJ databases">
        <title>Complete sequence of Sphingobacterium sp. 21.</title>
        <authorList>
            <consortium name="US DOE Joint Genome Institute"/>
            <person name="Lucas S."/>
            <person name="Copeland A."/>
            <person name="Lapidus A."/>
            <person name="Cheng J.-F."/>
            <person name="Goodwin L."/>
            <person name="Pitluck S."/>
            <person name="Davenport K."/>
            <person name="Detter J.C."/>
            <person name="Han C."/>
            <person name="Tapia R."/>
            <person name="Land M."/>
            <person name="Hauser L."/>
            <person name="Kyrpides N."/>
            <person name="Ivanova N."/>
            <person name="Ovchinnikova G."/>
            <person name="Pagani I."/>
            <person name="Siebers A.K."/>
            <person name="Allgaier M."/>
            <person name="Thelen M.P."/>
            <person name="Hugenholtz P."/>
            <person name="Woyke T."/>
        </authorList>
    </citation>
    <scope>NUCLEOTIDE SEQUENCE</scope>
    <source>
        <strain evidence="1">21</strain>
    </source>
</reference>
<dbReference type="HOGENOM" id="CLU_333410_0_0_10"/>
<dbReference type="KEGG" id="shg:Sph21_2088"/>
<accession>F4CBQ5</accession>
<gene>
    <name evidence="1" type="ordered locus">Sph21_2088</name>
</gene>
<dbReference type="EMBL" id="CP002584">
    <property type="protein sequence ID" value="ADZ78647.1"/>
    <property type="molecule type" value="Genomic_DNA"/>
</dbReference>
<sequence>MLTKTESMKIFLQPHIQELKNKVLEIAKIDNIIAADCYKLALDISTKTHKTISQTTIKRVYGFAHARYAPSTFTLNALSQYCGYDSWTDFIKQMETQKDDSKEHITWNEIAQAAHNITRFTIQTNKHKCGISYLYTIERQSITDHIQRFLETDTTGCIISAPSGMGKTIGITHWVDRQLAANHVENRSNIFLHVNSSSLFFAAGFGFHSNKWLAHLLNFPQQQHFEDFILQYEKGAPGNFYIIIDDFNNNLINNRLFDIVFKQLIDMTVYLSNYPWMKIIITLRPSTWQKYGHLIENHSEINKLWFTDFPCSKRANAVNLPAFTSQEIHELIDKISNAKAIDTDYARKYFPVISLPLHFQYYYQLKGDSLGVDQLNPADEFAIASLYLHKNILKGALAAEKQVMLSQLIGMVNFSDDHAYINKKEAYAIIKENNSIYSELLHAGILYEHQEEKGTRAAYQIRFKSLVLASYFITQDVLDKQHGQVDKALIDWVQSSPYTDSIKLTLLKWFIIFSLETGDLDIFNHMQDVEFIEPYQASLILFTCSNLDYVINANPAIGSTLNRAFANSAFIDIALDHILLETEYELALKKLLQYHISPQQKILLHTSLAFFELLYLRDEETLKHIEILRSMPREHFADFSLNPLLIIENIHHYYRHNVLKEDAIDEIRLFCRYPERSTNLVHKQLIYVLGYILLKIKTSEEITLQYLQIVNQYGLDMNRKVTSDFKACIQLAFAERYLAMDQTDLALQAKEEAVQTNSSHTINRLQLGLLDLDLLRNQHRDFLHLARQLILISKQFNLKFYEAKVRVYVLSSLQEDQKSLIAEHQTALQALFEHSRYKPESFYNLRKASLINSSTVN</sequence>
<evidence type="ECO:0000313" key="1">
    <source>
        <dbReference type="EMBL" id="ADZ78647.1"/>
    </source>
</evidence>
<name>F4CBQ5_SPHS2</name>
<dbReference type="PATRIC" id="fig|743722.3.peg.2229"/>
<dbReference type="AlphaFoldDB" id="F4CBQ5"/>